<evidence type="ECO:0000313" key="2">
    <source>
        <dbReference type="Proteomes" id="UP000503129"/>
    </source>
</evidence>
<dbReference type="EMBL" id="CP030118">
    <property type="protein sequence ID" value="QDL11010.1"/>
    <property type="molecule type" value="Genomic_DNA"/>
</dbReference>
<name>A0A856MLM5_9CYAN</name>
<proteinExistence type="predicted"/>
<reference evidence="1 2" key="1">
    <citation type="submission" date="2018-06" db="EMBL/GenBank/DDBJ databases">
        <title>Comparative genomics of Brasilonema spp. strains.</title>
        <authorList>
            <person name="Alvarenga D.O."/>
            <person name="Fiore M.F."/>
            <person name="Varani A.M."/>
        </authorList>
    </citation>
    <scope>NUCLEOTIDE SEQUENCE [LARGE SCALE GENOMIC DNA]</scope>
    <source>
        <strain evidence="1 2">CENA114</strain>
    </source>
</reference>
<keyword evidence="2" id="KW-1185">Reference proteome</keyword>
<protein>
    <submittedName>
        <fullName evidence="1">Uncharacterized protein</fullName>
    </submittedName>
</protein>
<accession>A0A856MLM5</accession>
<gene>
    <name evidence="1" type="ORF">DP114_26660</name>
</gene>
<dbReference type="AlphaFoldDB" id="A0A856MLM5"/>
<sequence>MGNTDNNLLILTLYIIGISYTINQMIESIAEQIKIDFNKASVDEQLKEQSLQDMIGISFGGLAKTHDIEKPQSLSINIENKSQDVAIYVDWDNCAFEEFDGTSKRVIRMSPDITRDLGVSQSPSLIVPKKTLKESVSSESVFEFDKLSGKYTATKTSIANVLKWKTSIIRAQRKEFNRFMSRKRDFDFSLDLVFRLAETNIGIAHGTKAPPLCIVKCPFTVRKLPWTYALPWNQRR</sequence>
<dbReference type="RefSeq" id="WP_171977523.1">
    <property type="nucleotide sequence ID" value="NZ_CAWOXK010000001.1"/>
</dbReference>
<organism evidence="1 2">
    <name type="scientific">Brasilonema sennae CENA114</name>
    <dbReference type="NCBI Taxonomy" id="415709"/>
    <lineage>
        <taxon>Bacteria</taxon>
        <taxon>Bacillati</taxon>
        <taxon>Cyanobacteriota</taxon>
        <taxon>Cyanophyceae</taxon>
        <taxon>Nostocales</taxon>
        <taxon>Scytonemataceae</taxon>
        <taxon>Brasilonema</taxon>
        <taxon>Bromeliae group (in: Brasilonema)</taxon>
    </lineage>
</organism>
<dbReference type="KEGG" id="bsen:DP114_26660"/>
<dbReference type="Proteomes" id="UP000503129">
    <property type="component" value="Chromosome"/>
</dbReference>
<evidence type="ECO:0000313" key="1">
    <source>
        <dbReference type="EMBL" id="QDL11010.1"/>
    </source>
</evidence>